<sequence>MYEKLGCKVVYNQTESKIPWAMVGQDQLNFAIQVLEDYEKPIEDLETKRKVHVAFLSSNPRGLLNEIENWALGKGIKHREGCWSEKELYFDLPDIFINFVVEVMHTSILED</sequence>
<name>A0A1F8H9G1_9BACT</name>
<protein>
    <recommendedName>
        <fullName evidence="3">Glyoxalase/fosfomycin resistance/dioxygenase domain-containing protein</fullName>
    </recommendedName>
</protein>
<dbReference type="Proteomes" id="UP000177745">
    <property type="component" value="Unassembled WGS sequence"/>
</dbReference>
<evidence type="ECO:0000313" key="2">
    <source>
        <dbReference type="Proteomes" id="UP000177745"/>
    </source>
</evidence>
<accession>A0A1F8H9G1</accession>
<evidence type="ECO:0000313" key="1">
    <source>
        <dbReference type="EMBL" id="OGN34227.1"/>
    </source>
</evidence>
<proteinExistence type="predicted"/>
<organism evidence="1 2">
    <name type="scientific">Candidatus Yanofskybacteria bacterium RIFCSPLOWO2_12_FULL_43_11b</name>
    <dbReference type="NCBI Taxonomy" id="1802710"/>
    <lineage>
        <taxon>Bacteria</taxon>
        <taxon>Candidatus Yanofskyibacteriota</taxon>
    </lineage>
</organism>
<evidence type="ECO:0008006" key="3">
    <source>
        <dbReference type="Google" id="ProtNLM"/>
    </source>
</evidence>
<dbReference type="AlphaFoldDB" id="A0A1F8H9G1"/>
<dbReference type="EMBL" id="MGKY01000004">
    <property type="protein sequence ID" value="OGN34227.1"/>
    <property type="molecule type" value="Genomic_DNA"/>
</dbReference>
<gene>
    <name evidence="1" type="ORF">A3G51_03970</name>
</gene>
<comment type="caution">
    <text evidence="1">The sequence shown here is derived from an EMBL/GenBank/DDBJ whole genome shotgun (WGS) entry which is preliminary data.</text>
</comment>
<reference evidence="1 2" key="1">
    <citation type="journal article" date="2016" name="Nat. Commun.">
        <title>Thousands of microbial genomes shed light on interconnected biogeochemical processes in an aquifer system.</title>
        <authorList>
            <person name="Anantharaman K."/>
            <person name="Brown C.T."/>
            <person name="Hug L.A."/>
            <person name="Sharon I."/>
            <person name="Castelle C.J."/>
            <person name="Probst A.J."/>
            <person name="Thomas B.C."/>
            <person name="Singh A."/>
            <person name="Wilkins M.J."/>
            <person name="Karaoz U."/>
            <person name="Brodie E.L."/>
            <person name="Williams K.H."/>
            <person name="Hubbard S.S."/>
            <person name="Banfield J.F."/>
        </authorList>
    </citation>
    <scope>NUCLEOTIDE SEQUENCE [LARGE SCALE GENOMIC DNA]</scope>
</reference>